<dbReference type="GO" id="GO:0016020">
    <property type="term" value="C:membrane"/>
    <property type="evidence" value="ECO:0007669"/>
    <property type="project" value="InterPro"/>
</dbReference>
<evidence type="ECO:0000313" key="11">
    <source>
        <dbReference type="Proteomes" id="UP000193804"/>
    </source>
</evidence>
<dbReference type="SUPFAM" id="SSF111369">
    <property type="entry name" value="HlyD-like secretion proteins"/>
    <property type="match status" value="1"/>
</dbReference>
<evidence type="ECO:0000256" key="1">
    <source>
        <dbReference type="ARBA" id="ARBA00009477"/>
    </source>
</evidence>
<name>A0A1X7J6F4_9BACT</name>
<dbReference type="PANTHER" id="PTHR30097">
    <property type="entry name" value="CATION EFFLUX SYSTEM PROTEIN CUSB"/>
    <property type="match status" value="1"/>
</dbReference>
<keyword evidence="2" id="KW-0813">Transport</keyword>
<feature type="domain" description="Heavy metal binding" evidence="5">
    <location>
        <begin position="50"/>
        <end position="76"/>
    </location>
</feature>
<dbReference type="FunFam" id="2.40.30.170:FF:000010">
    <property type="entry name" value="Efflux RND transporter periplasmic adaptor subunit"/>
    <property type="match status" value="1"/>
</dbReference>
<dbReference type="Gene3D" id="2.40.30.170">
    <property type="match status" value="1"/>
</dbReference>
<evidence type="ECO:0000256" key="3">
    <source>
        <dbReference type="SAM" id="Phobius"/>
    </source>
</evidence>
<dbReference type="Pfam" id="PF19335">
    <property type="entry name" value="HMBD"/>
    <property type="match status" value="1"/>
</dbReference>
<keyword evidence="11" id="KW-1185">Reference proteome</keyword>
<dbReference type="InterPro" id="IPR045800">
    <property type="entry name" value="HMBD"/>
</dbReference>
<keyword evidence="3" id="KW-0472">Membrane</keyword>
<reference evidence="11" key="1">
    <citation type="submission" date="2017-04" db="EMBL/GenBank/DDBJ databases">
        <authorList>
            <person name="Varghese N."/>
            <person name="Submissions S."/>
        </authorList>
    </citation>
    <scope>NUCLEOTIDE SEQUENCE [LARGE SCALE GENOMIC DNA]</scope>
    <source>
        <strain evidence="11">DSM 4125</strain>
    </source>
</reference>
<feature type="transmembrane region" description="Helical" evidence="3">
    <location>
        <begin position="7"/>
        <end position="26"/>
    </location>
</feature>
<dbReference type="InterPro" id="IPR058792">
    <property type="entry name" value="Beta-barrel_RND_2"/>
</dbReference>
<evidence type="ECO:0000256" key="2">
    <source>
        <dbReference type="ARBA" id="ARBA00022448"/>
    </source>
</evidence>
<dbReference type="AlphaFoldDB" id="A0A1X7J6F4"/>
<dbReference type="InterPro" id="IPR006143">
    <property type="entry name" value="RND_pump_MFP"/>
</dbReference>
<dbReference type="EMBL" id="FXAW01000002">
    <property type="protein sequence ID" value="SMG23265.1"/>
    <property type="molecule type" value="Genomic_DNA"/>
</dbReference>
<keyword evidence="3" id="KW-0812">Transmembrane</keyword>
<evidence type="ECO:0000259" key="8">
    <source>
        <dbReference type="Pfam" id="PF25954"/>
    </source>
</evidence>
<dbReference type="InterPro" id="IPR021782">
    <property type="entry name" value="DUF3347"/>
</dbReference>
<dbReference type="InterPro" id="IPR058790">
    <property type="entry name" value="BSH_CusB"/>
</dbReference>
<dbReference type="InterPro" id="IPR058791">
    <property type="entry name" value="3HB_CusB"/>
</dbReference>
<feature type="domain" description="CusB-like barrel-sandwich hybrid" evidence="7">
    <location>
        <begin position="136"/>
        <end position="248"/>
    </location>
</feature>
<dbReference type="OrthoDB" id="9806939at2"/>
<gene>
    <name evidence="10" type="ORF">SAMN05661096_01363</name>
</gene>
<dbReference type="GO" id="GO:0060003">
    <property type="term" value="P:copper ion export"/>
    <property type="evidence" value="ECO:0007669"/>
    <property type="project" value="TreeGrafter"/>
</dbReference>
<dbReference type="GO" id="GO:0046914">
    <property type="term" value="F:transition metal ion binding"/>
    <property type="evidence" value="ECO:0007669"/>
    <property type="project" value="TreeGrafter"/>
</dbReference>
<dbReference type="RefSeq" id="WP_085516308.1">
    <property type="nucleotide sequence ID" value="NZ_FXAW01000002.1"/>
</dbReference>
<dbReference type="GO" id="GO:0030288">
    <property type="term" value="C:outer membrane-bounded periplasmic space"/>
    <property type="evidence" value="ECO:0007669"/>
    <property type="project" value="TreeGrafter"/>
</dbReference>
<dbReference type="Pfam" id="PF25975">
    <property type="entry name" value="CzcB_C"/>
    <property type="match status" value="1"/>
</dbReference>
<sequence length="599" mass="65877">MNTNKKIVIIALSTLAIGLLLGWLIFGGSSSESKMDDEHQHTTEIAGETVWTCSMHPQIRQGEPGDCPICGMDLIPLDNDDGEELDPMAVSMSPTAMQLADIRTAIVGTMDPVKSVRLNGKVQEDERLVFSQSSHIPGRIEKLMVNFTGEFVRKGQAIAYIYSPDLVTAQEELFEAQKIKDTQPQLFNSAKEKLKNWKLTDTQVEQILKAGTPKEEFAVQADVSGYVTEKMVNLGDYIRKGEAIYEIADLSKVWVLFDVYESEMPWIKKDDKVNFTVASLPGETFEGKITFLDPVIDPKTRVAKARVEVSNRGQTLKPEMFASGTVEATLPKKSDNVIVPKTAVMWTGTRSVVYVKNTTASGVSFMMRNVVLGPALGDSFIVESGLTAGEEIAVNGTFSIDAAAQLAGKPSMMNPEGGPAMTGHNHGDMEMSASPSTSVPTNKEEVKPVSINKNAKDALKPLFAEYLNFKDALVSDNLAEAQSTASDLKAKLDAVNMSIFTGESHNVWMSYSSDLKNALQHVQHLKTIAELRTTFQQVSEGMIKLTKAFNPLEKRLYVQYCPMADDNKGANWLSTEEEIRNPYFGESMLTCGEVENILK</sequence>
<dbReference type="NCBIfam" id="TIGR01730">
    <property type="entry name" value="RND_mfp"/>
    <property type="match status" value="1"/>
</dbReference>
<dbReference type="Proteomes" id="UP000193804">
    <property type="component" value="Unassembled WGS sequence"/>
</dbReference>
<dbReference type="GO" id="GO:0022857">
    <property type="term" value="F:transmembrane transporter activity"/>
    <property type="evidence" value="ECO:0007669"/>
    <property type="project" value="InterPro"/>
</dbReference>
<dbReference type="Gene3D" id="2.40.50.100">
    <property type="match status" value="1"/>
</dbReference>
<evidence type="ECO:0000259" key="7">
    <source>
        <dbReference type="Pfam" id="PF25919"/>
    </source>
</evidence>
<evidence type="ECO:0000259" key="9">
    <source>
        <dbReference type="Pfam" id="PF25975"/>
    </source>
</evidence>
<accession>A0A1X7J6F4</accession>
<proteinExistence type="inferred from homology"/>
<organism evidence="10 11">
    <name type="scientific">Marivirga sericea</name>
    <dbReference type="NCBI Taxonomy" id="1028"/>
    <lineage>
        <taxon>Bacteria</taxon>
        <taxon>Pseudomonadati</taxon>
        <taxon>Bacteroidota</taxon>
        <taxon>Cytophagia</taxon>
        <taxon>Cytophagales</taxon>
        <taxon>Marivirgaceae</taxon>
        <taxon>Marivirga</taxon>
    </lineage>
</organism>
<evidence type="ECO:0000259" key="4">
    <source>
        <dbReference type="Pfam" id="PF11827"/>
    </source>
</evidence>
<feature type="domain" description="CusB-like beta-barrel" evidence="8">
    <location>
        <begin position="252"/>
        <end position="327"/>
    </location>
</feature>
<dbReference type="Pfam" id="PF25954">
    <property type="entry name" value="Beta-barrel_RND_2"/>
    <property type="match status" value="1"/>
</dbReference>
<evidence type="ECO:0000259" key="6">
    <source>
        <dbReference type="Pfam" id="PF25869"/>
    </source>
</evidence>
<evidence type="ECO:0000259" key="5">
    <source>
        <dbReference type="Pfam" id="PF19335"/>
    </source>
</evidence>
<dbReference type="Gene3D" id="2.40.420.20">
    <property type="match status" value="1"/>
</dbReference>
<dbReference type="Pfam" id="PF25869">
    <property type="entry name" value="3HB_CusB"/>
    <property type="match status" value="1"/>
</dbReference>
<comment type="similarity">
    <text evidence="1">Belongs to the membrane fusion protein (MFP) (TC 8.A.1) family.</text>
</comment>
<dbReference type="Pfam" id="PF11827">
    <property type="entry name" value="DUF3347"/>
    <property type="match status" value="1"/>
</dbReference>
<feature type="domain" description="CusB-like three alpha-helical bundle" evidence="6">
    <location>
        <begin position="165"/>
        <end position="214"/>
    </location>
</feature>
<dbReference type="STRING" id="1028.SAMN05661096_01363"/>
<protein>
    <submittedName>
        <fullName evidence="10">Membrane fusion protein, Cu(I)/Ag(I) efflux system</fullName>
    </submittedName>
</protein>
<evidence type="ECO:0000313" key="10">
    <source>
        <dbReference type="EMBL" id="SMG23265.1"/>
    </source>
</evidence>
<dbReference type="InterPro" id="IPR058649">
    <property type="entry name" value="CzcB_C"/>
</dbReference>
<keyword evidence="3" id="KW-1133">Transmembrane helix</keyword>
<feature type="domain" description="CzcB-like C-terminal circularly permuted SH3-like" evidence="9">
    <location>
        <begin position="337"/>
        <end position="400"/>
    </location>
</feature>
<dbReference type="PANTHER" id="PTHR30097:SF15">
    <property type="entry name" value="CATION EFFLUX SYSTEM PROTEIN CUSB"/>
    <property type="match status" value="1"/>
</dbReference>
<dbReference type="GO" id="GO:0015679">
    <property type="term" value="P:plasma membrane copper ion transport"/>
    <property type="evidence" value="ECO:0007669"/>
    <property type="project" value="TreeGrafter"/>
</dbReference>
<feature type="domain" description="DUF3347" evidence="4">
    <location>
        <begin position="463"/>
        <end position="553"/>
    </location>
</feature>
<dbReference type="InterPro" id="IPR051909">
    <property type="entry name" value="MFP_Cation_Efflux"/>
</dbReference>
<dbReference type="Pfam" id="PF25919">
    <property type="entry name" value="BSH_CusB"/>
    <property type="match status" value="1"/>
</dbReference>